<accession>A0A9P1GN32</accession>
<dbReference type="EMBL" id="CAMXCT030006658">
    <property type="protein sequence ID" value="CAL4805159.1"/>
    <property type="molecule type" value="Genomic_DNA"/>
</dbReference>
<evidence type="ECO:0000313" key="3">
    <source>
        <dbReference type="Proteomes" id="UP001152797"/>
    </source>
</evidence>
<reference evidence="1" key="1">
    <citation type="submission" date="2022-10" db="EMBL/GenBank/DDBJ databases">
        <authorList>
            <person name="Chen Y."/>
            <person name="Dougan E. K."/>
            <person name="Chan C."/>
            <person name="Rhodes N."/>
            <person name="Thang M."/>
        </authorList>
    </citation>
    <scope>NUCLEOTIDE SEQUENCE</scope>
</reference>
<evidence type="ECO:0000313" key="2">
    <source>
        <dbReference type="EMBL" id="CAL4805159.1"/>
    </source>
</evidence>
<dbReference type="EMBL" id="CAMXCT010006658">
    <property type="protein sequence ID" value="CAI4017847.1"/>
    <property type="molecule type" value="Genomic_DNA"/>
</dbReference>
<sequence>MTTGHRLTRHQRHPWQKAGDLAATAVLRNGGGAARSLPGCGFRHWQPRPYVGESALFYVVVGRWSSGPHPEGQRARPRRNLCRGLKTCSHCKHDADKDDRGLRNMCSSWRADWKSSCHSW</sequence>
<gene>
    <name evidence="1" type="ORF">C1SCF055_LOCUS42459</name>
</gene>
<name>A0A9P1GN32_9DINO</name>
<proteinExistence type="predicted"/>
<comment type="caution">
    <text evidence="1">The sequence shown here is derived from an EMBL/GenBank/DDBJ whole genome shotgun (WGS) entry which is preliminary data.</text>
</comment>
<dbReference type="Proteomes" id="UP001152797">
    <property type="component" value="Unassembled WGS sequence"/>
</dbReference>
<dbReference type="EMBL" id="CAMXCT020006658">
    <property type="protein sequence ID" value="CAL1171222.1"/>
    <property type="molecule type" value="Genomic_DNA"/>
</dbReference>
<keyword evidence="3" id="KW-1185">Reference proteome</keyword>
<evidence type="ECO:0000313" key="1">
    <source>
        <dbReference type="EMBL" id="CAI4017847.1"/>
    </source>
</evidence>
<reference evidence="2 3" key="2">
    <citation type="submission" date="2024-05" db="EMBL/GenBank/DDBJ databases">
        <authorList>
            <person name="Chen Y."/>
            <person name="Shah S."/>
            <person name="Dougan E. K."/>
            <person name="Thang M."/>
            <person name="Chan C."/>
        </authorList>
    </citation>
    <scope>NUCLEOTIDE SEQUENCE [LARGE SCALE GENOMIC DNA]</scope>
</reference>
<protein>
    <submittedName>
        <fullName evidence="1">Uncharacterized protein</fullName>
    </submittedName>
</protein>
<organism evidence="1">
    <name type="scientific">Cladocopium goreaui</name>
    <dbReference type="NCBI Taxonomy" id="2562237"/>
    <lineage>
        <taxon>Eukaryota</taxon>
        <taxon>Sar</taxon>
        <taxon>Alveolata</taxon>
        <taxon>Dinophyceae</taxon>
        <taxon>Suessiales</taxon>
        <taxon>Symbiodiniaceae</taxon>
        <taxon>Cladocopium</taxon>
    </lineage>
</organism>
<dbReference type="AlphaFoldDB" id="A0A9P1GN32"/>